<name>A0ABU5IWN7_9BACI</name>
<reference evidence="2 3" key="1">
    <citation type="submission" date="2023-11" db="EMBL/GenBank/DDBJ databases">
        <title>Bacillus jintuensis, isolated from a mudflat on the Beibu Gulf coast.</title>
        <authorList>
            <person name="Li M."/>
        </authorList>
    </citation>
    <scope>NUCLEOTIDE SEQUENCE [LARGE SCALE GENOMIC DNA]</scope>
    <source>
        <strain evidence="2 3">31A1R</strain>
    </source>
</reference>
<evidence type="ECO:0000259" key="1">
    <source>
        <dbReference type="SMART" id="SM00849"/>
    </source>
</evidence>
<comment type="caution">
    <text evidence="2">The sequence shown here is derived from an EMBL/GenBank/DDBJ whole genome shotgun (WGS) entry which is preliminary data.</text>
</comment>
<accession>A0ABU5IWN7</accession>
<dbReference type="InterPro" id="IPR036866">
    <property type="entry name" value="RibonucZ/Hydroxyglut_hydro"/>
</dbReference>
<dbReference type="CDD" id="cd07721">
    <property type="entry name" value="yflN-like_MBL-fold"/>
    <property type="match status" value="1"/>
</dbReference>
<dbReference type="Pfam" id="PF00753">
    <property type="entry name" value="Lactamase_B"/>
    <property type="match status" value="1"/>
</dbReference>
<dbReference type="Proteomes" id="UP001290455">
    <property type="component" value="Unassembled WGS sequence"/>
</dbReference>
<dbReference type="InterPro" id="IPR001279">
    <property type="entry name" value="Metallo-B-lactamas"/>
</dbReference>
<dbReference type="SMART" id="SM00849">
    <property type="entry name" value="Lactamase_B"/>
    <property type="match status" value="1"/>
</dbReference>
<feature type="domain" description="Metallo-beta-lactamase" evidence="1">
    <location>
        <begin position="21"/>
        <end position="223"/>
    </location>
</feature>
<dbReference type="EMBL" id="JAXOFX010000003">
    <property type="protein sequence ID" value="MDZ5471547.1"/>
    <property type="molecule type" value="Genomic_DNA"/>
</dbReference>
<gene>
    <name evidence="2" type="ORF">SM124_07280</name>
</gene>
<evidence type="ECO:0000313" key="3">
    <source>
        <dbReference type="Proteomes" id="UP001290455"/>
    </source>
</evidence>
<sequence length="246" mass="27113">MKSLSVNVIELETEAFNNKAVLCPTLISDGKDAILIDAGMPGSLNQIQAEMEKQGLSLGQLRAIIITHQDLDHIGGVPELLEAIGDGVKIFAHELDRPYIEGKLPLIKTDINKMSKQVLQSFSDSDRELYKNPPKFKVDEIIADGDELPFFTGIKVISTPGHTPGHISLYVSEEKTLVAADALMNINGRLIGPVPQTTLDMSTAQQSVRKLLEYEIKTLICYHGGICEDQVKEQLTSLVDEYSIRK</sequence>
<dbReference type="Gene3D" id="3.60.15.10">
    <property type="entry name" value="Ribonuclease Z/Hydroxyacylglutathione hydrolase-like"/>
    <property type="match status" value="1"/>
</dbReference>
<dbReference type="PANTHER" id="PTHR42951:SF15">
    <property type="entry name" value="METALLO-BETA-LACTAMASE SUPERFAMILY PROTEIN"/>
    <property type="match status" value="1"/>
</dbReference>
<dbReference type="PANTHER" id="PTHR42951">
    <property type="entry name" value="METALLO-BETA-LACTAMASE DOMAIN-CONTAINING"/>
    <property type="match status" value="1"/>
</dbReference>
<organism evidence="2 3">
    <name type="scientific">Robertmurraya mangrovi</name>
    <dbReference type="NCBI Taxonomy" id="3098077"/>
    <lineage>
        <taxon>Bacteria</taxon>
        <taxon>Bacillati</taxon>
        <taxon>Bacillota</taxon>
        <taxon>Bacilli</taxon>
        <taxon>Bacillales</taxon>
        <taxon>Bacillaceae</taxon>
        <taxon>Robertmurraya</taxon>
    </lineage>
</organism>
<evidence type="ECO:0000313" key="2">
    <source>
        <dbReference type="EMBL" id="MDZ5471547.1"/>
    </source>
</evidence>
<dbReference type="RefSeq" id="WP_322445838.1">
    <property type="nucleotide sequence ID" value="NZ_JAXOFX010000003.1"/>
</dbReference>
<keyword evidence="3" id="KW-1185">Reference proteome</keyword>
<dbReference type="InterPro" id="IPR050855">
    <property type="entry name" value="NDM-1-like"/>
</dbReference>
<proteinExistence type="predicted"/>
<protein>
    <submittedName>
        <fullName evidence="2">MBL fold metallo-hydrolase</fullName>
    </submittedName>
</protein>
<dbReference type="SUPFAM" id="SSF56281">
    <property type="entry name" value="Metallo-hydrolase/oxidoreductase"/>
    <property type="match status" value="1"/>
</dbReference>